<sequence>MIWILQVLFSPLPTPALFSLVVFGAVILLWVISRPKPVLPPVDLNKQSIGIEGGARRGALLADNNLLSYYFEDARTMYEVFRRGLHVSGNGPCLGYRKPNQPYQWLTYKQVLDRAKYLGSGLLQKGCKQSSNQFIGIFAQNRPETQMLHFKYICYKLSLTSVLCPQNRHLKCIFSSVADMSTVICDTPERAQILLKNREEGKTTCLKTVILMDLFDKELKDRGAKVGVEILALQEAEPPKPEDLSIVCFTSGTTGNPKGALLTHENVVANAAAFLKCTENTFECTSSDISMSYLPLAHMFERVVQTVLYCCGGKVGFFQGDIKLLTDDMKTLKPTIFPVVPRLLNRIYDKVQSGAKSPVKNFLLNFAVTMKMAEVKQGIIRNDSIWDQLIFKKVQETMGGRVRIMVTGAAPISPTVLTFLRAALGCQIFEAYGQTECSAGCTFSMPGDWTTGHVGAPLACNIIKLDDVEEMNYFSSNNEGEVCIKGPNVFKGYLKDPEKTAEAIDKDGWLHTGDIGKWMPNGTLKIIDRKKNIFKLAQGEYIAPEKIENIYIRSAAVAQVFVHGESLRSFLVGIVVPDPETLPDFASKLGIKGSYEDVCKNPALKKAILEDLVRLGREGGLKSFEQVKDLYIHTEMFSVENGLLTPTLKAKRSELAKFFKNQIEALYSMQE</sequence>
<dbReference type="AlphaFoldDB" id="A0A8C6ZMQ5"/>
<dbReference type="GO" id="GO:0010747">
    <property type="term" value="P:positive regulation of long-chain fatty acid import across plasma membrane"/>
    <property type="evidence" value="ECO:0007669"/>
    <property type="project" value="TreeGrafter"/>
</dbReference>
<dbReference type="PANTHER" id="PTHR43272">
    <property type="entry name" value="LONG-CHAIN-FATTY-ACID--COA LIGASE"/>
    <property type="match status" value="1"/>
</dbReference>
<evidence type="ECO:0000256" key="1">
    <source>
        <dbReference type="ARBA" id="ARBA00006432"/>
    </source>
</evidence>
<gene>
    <name evidence="17" type="primary">ACSL5</name>
</gene>
<evidence type="ECO:0000256" key="14">
    <source>
        <dbReference type="RuleBase" id="RU369030"/>
    </source>
</evidence>
<feature type="domain" description="AMP-dependent synthetase/ligase" evidence="16">
    <location>
        <begin position="101"/>
        <end position="494"/>
    </location>
</feature>
<evidence type="ECO:0000256" key="6">
    <source>
        <dbReference type="ARBA" id="ARBA00023098"/>
    </source>
</evidence>
<proteinExistence type="inferred from homology"/>
<dbReference type="Ensembl" id="ENSNPET00000016761.1">
    <property type="protein sequence ID" value="ENSNPEP00000016356.1"/>
    <property type="gene ID" value="ENSNPEG00000012177.1"/>
</dbReference>
<evidence type="ECO:0000256" key="12">
    <source>
        <dbReference type="ARBA" id="ARBA00024565"/>
    </source>
</evidence>
<evidence type="ECO:0000256" key="9">
    <source>
        <dbReference type="ARBA" id="ARBA00024495"/>
    </source>
</evidence>
<comment type="catalytic activity">
    <reaction evidence="13">
        <text>hexadecanoate + ATP + CoA = hexadecanoyl-CoA + AMP + diphosphate</text>
        <dbReference type="Rhea" id="RHEA:30751"/>
        <dbReference type="ChEBI" id="CHEBI:7896"/>
        <dbReference type="ChEBI" id="CHEBI:30616"/>
        <dbReference type="ChEBI" id="CHEBI:33019"/>
        <dbReference type="ChEBI" id="CHEBI:57287"/>
        <dbReference type="ChEBI" id="CHEBI:57379"/>
        <dbReference type="ChEBI" id="CHEBI:456215"/>
    </reaction>
    <physiologicalReaction direction="left-to-right" evidence="13">
        <dbReference type="Rhea" id="RHEA:30752"/>
    </physiologicalReaction>
</comment>
<dbReference type="InterPro" id="IPR045311">
    <property type="entry name" value="LC-FACS_euk"/>
</dbReference>
<feature type="transmembrane region" description="Helical" evidence="15">
    <location>
        <begin position="12"/>
        <end position="32"/>
    </location>
</feature>
<comment type="similarity">
    <text evidence="1 14">Belongs to the ATP-dependent AMP-binding enzyme family.</text>
</comment>
<dbReference type="InterPro" id="IPR020845">
    <property type="entry name" value="AMP-binding_CS"/>
</dbReference>
<keyword evidence="15" id="KW-0812">Transmembrane</keyword>
<evidence type="ECO:0000313" key="17">
    <source>
        <dbReference type="Ensembl" id="ENSNPEP00000016356.1"/>
    </source>
</evidence>
<evidence type="ECO:0000256" key="11">
    <source>
        <dbReference type="ARBA" id="ARBA00024548"/>
    </source>
</evidence>
<keyword evidence="15" id="KW-0472">Membrane</keyword>
<keyword evidence="6 14" id="KW-0443">Lipid metabolism</keyword>
<comment type="catalytic activity">
    <reaction evidence="7">
        <text>5-hydroxy-(6E,8Z,11Z,14Z)-eicosatetraenoate + ATP + CoA = 5-hydroxy-(6E,8Z,11Z,14Z)-eicosatetraenoyl-CoA + AMP + diphosphate</text>
        <dbReference type="Rhea" id="RHEA:52108"/>
        <dbReference type="ChEBI" id="CHEBI:30616"/>
        <dbReference type="ChEBI" id="CHEBI:33019"/>
        <dbReference type="ChEBI" id="CHEBI:57287"/>
        <dbReference type="ChEBI" id="CHEBI:65341"/>
        <dbReference type="ChEBI" id="CHEBI:136407"/>
        <dbReference type="ChEBI" id="CHEBI:456215"/>
    </reaction>
    <physiologicalReaction direction="left-to-right" evidence="7">
        <dbReference type="Rhea" id="RHEA:52109"/>
    </physiologicalReaction>
</comment>
<dbReference type="Proteomes" id="UP000694420">
    <property type="component" value="Unplaced"/>
</dbReference>
<accession>A0A8C6ZMQ5</accession>
<comment type="catalytic activity">
    <reaction evidence="12">
        <text>(E)-hexadec-2-enoate + ATP + CoA = (2E)-hexadecenoyl-CoA + AMP + diphosphate</text>
        <dbReference type="Rhea" id="RHEA:36139"/>
        <dbReference type="ChEBI" id="CHEBI:30616"/>
        <dbReference type="ChEBI" id="CHEBI:33019"/>
        <dbReference type="ChEBI" id="CHEBI:57287"/>
        <dbReference type="ChEBI" id="CHEBI:61526"/>
        <dbReference type="ChEBI" id="CHEBI:72745"/>
        <dbReference type="ChEBI" id="CHEBI:456215"/>
    </reaction>
    <physiologicalReaction direction="left-to-right" evidence="12">
        <dbReference type="Rhea" id="RHEA:36140"/>
    </physiologicalReaction>
</comment>
<evidence type="ECO:0000256" key="5">
    <source>
        <dbReference type="ARBA" id="ARBA00022840"/>
    </source>
</evidence>
<evidence type="ECO:0000256" key="10">
    <source>
        <dbReference type="ARBA" id="ARBA00024532"/>
    </source>
</evidence>
<dbReference type="PANTHER" id="PTHR43272:SF107">
    <property type="entry name" value="LONG-CHAIN-FATTY-ACID--COA LIGASE 5"/>
    <property type="match status" value="1"/>
</dbReference>
<evidence type="ECO:0000256" key="4">
    <source>
        <dbReference type="ARBA" id="ARBA00022832"/>
    </source>
</evidence>
<dbReference type="GO" id="GO:0035338">
    <property type="term" value="P:long-chain fatty-acyl-CoA biosynthetic process"/>
    <property type="evidence" value="ECO:0007669"/>
    <property type="project" value="TreeGrafter"/>
</dbReference>
<dbReference type="CDD" id="cd05927">
    <property type="entry name" value="LC-FACS_euk"/>
    <property type="match status" value="1"/>
</dbReference>
<keyword evidence="15" id="KW-1133">Transmembrane helix</keyword>
<keyword evidence="18" id="KW-1185">Reference proteome</keyword>
<keyword evidence="2 14" id="KW-0436">Ligase</keyword>
<dbReference type="Pfam" id="PF00501">
    <property type="entry name" value="AMP-binding"/>
    <property type="match status" value="1"/>
</dbReference>
<evidence type="ECO:0000256" key="2">
    <source>
        <dbReference type="ARBA" id="ARBA00022598"/>
    </source>
</evidence>
<keyword evidence="3 14" id="KW-0547">Nucleotide-binding</keyword>
<dbReference type="GO" id="GO:0005739">
    <property type="term" value="C:mitochondrion"/>
    <property type="evidence" value="ECO:0007669"/>
    <property type="project" value="TreeGrafter"/>
</dbReference>
<comment type="catalytic activity">
    <reaction evidence="8">
        <text>a long-chain fatty acid + ATP + CoA = a long-chain fatty acyl-CoA + AMP + diphosphate</text>
        <dbReference type="Rhea" id="RHEA:15421"/>
        <dbReference type="ChEBI" id="CHEBI:30616"/>
        <dbReference type="ChEBI" id="CHEBI:33019"/>
        <dbReference type="ChEBI" id="CHEBI:57287"/>
        <dbReference type="ChEBI" id="CHEBI:57560"/>
        <dbReference type="ChEBI" id="CHEBI:83139"/>
        <dbReference type="ChEBI" id="CHEBI:456215"/>
        <dbReference type="EC" id="6.2.1.3"/>
    </reaction>
    <physiologicalReaction direction="left-to-right" evidence="8">
        <dbReference type="Rhea" id="RHEA:15422"/>
    </physiologicalReaction>
</comment>
<evidence type="ECO:0000313" key="18">
    <source>
        <dbReference type="Proteomes" id="UP000694420"/>
    </source>
</evidence>
<reference evidence="17" key="2">
    <citation type="submission" date="2025-09" db="UniProtKB">
        <authorList>
            <consortium name="Ensembl"/>
        </authorList>
    </citation>
    <scope>IDENTIFICATION</scope>
</reference>
<dbReference type="GO" id="GO:0047676">
    <property type="term" value="F:arachidonate-CoA ligase activity"/>
    <property type="evidence" value="ECO:0007669"/>
    <property type="project" value="UniProtKB-EC"/>
</dbReference>
<comment type="catalytic activity">
    <reaction evidence="10">
        <text>15-hydroxy-(5Z,8Z,11Z,13E)-eicosatetraenoate + ATP + CoA = 15-hydroxy-(5Z,8Z,11Z,13E)-eicosatetraenoyl-CoA + AMP + diphosphate</text>
        <dbReference type="Rhea" id="RHEA:52116"/>
        <dbReference type="ChEBI" id="CHEBI:30616"/>
        <dbReference type="ChEBI" id="CHEBI:33019"/>
        <dbReference type="ChEBI" id="CHEBI:57287"/>
        <dbReference type="ChEBI" id="CHEBI:78832"/>
        <dbReference type="ChEBI" id="CHEBI:136409"/>
        <dbReference type="ChEBI" id="CHEBI:456215"/>
    </reaction>
    <physiologicalReaction direction="left-to-right" evidence="10">
        <dbReference type="Rhea" id="RHEA:52117"/>
    </physiologicalReaction>
</comment>
<dbReference type="Gene3D" id="3.40.50.12780">
    <property type="entry name" value="N-terminal domain of ligase-like"/>
    <property type="match status" value="1"/>
</dbReference>
<evidence type="ECO:0000259" key="16">
    <source>
        <dbReference type="Pfam" id="PF00501"/>
    </source>
</evidence>
<keyword evidence="4 14" id="KW-0276">Fatty acid metabolism</keyword>
<name>A0A8C6ZMQ5_NOTPE</name>
<evidence type="ECO:0000256" key="15">
    <source>
        <dbReference type="SAM" id="Phobius"/>
    </source>
</evidence>
<dbReference type="EC" id="6.2.1.3" evidence="14"/>
<comment type="function">
    <text evidence="14">Catalyzes the conversion of long-chain fatty acids to their active form acyl-CoAs for both synthesis of cellular lipids, and degradation via beta-oxidation.</text>
</comment>
<dbReference type="InterPro" id="IPR042099">
    <property type="entry name" value="ANL_N_sf"/>
</dbReference>
<evidence type="ECO:0000256" key="7">
    <source>
        <dbReference type="ARBA" id="ARBA00024469"/>
    </source>
</evidence>
<organism evidence="17 18">
    <name type="scientific">Nothoprocta perdicaria</name>
    <name type="common">Chilean tinamou</name>
    <name type="synonym">Crypturus perdicarius</name>
    <dbReference type="NCBI Taxonomy" id="30464"/>
    <lineage>
        <taxon>Eukaryota</taxon>
        <taxon>Metazoa</taxon>
        <taxon>Chordata</taxon>
        <taxon>Craniata</taxon>
        <taxon>Vertebrata</taxon>
        <taxon>Euteleostomi</taxon>
        <taxon>Archelosauria</taxon>
        <taxon>Archosauria</taxon>
        <taxon>Dinosauria</taxon>
        <taxon>Saurischia</taxon>
        <taxon>Theropoda</taxon>
        <taxon>Coelurosauria</taxon>
        <taxon>Aves</taxon>
        <taxon>Palaeognathae</taxon>
        <taxon>Tinamiformes</taxon>
        <taxon>Tinamidae</taxon>
        <taxon>Nothoprocta</taxon>
    </lineage>
</organism>
<dbReference type="GO" id="GO:0005783">
    <property type="term" value="C:endoplasmic reticulum"/>
    <property type="evidence" value="ECO:0007669"/>
    <property type="project" value="TreeGrafter"/>
</dbReference>
<dbReference type="GO" id="GO:0016020">
    <property type="term" value="C:membrane"/>
    <property type="evidence" value="ECO:0007669"/>
    <property type="project" value="TreeGrafter"/>
</dbReference>
<evidence type="ECO:0000256" key="13">
    <source>
        <dbReference type="ARBA" id="ARBA00049139"/>
    </source>
</evidence>
<keyword evidence="5 14" id="KW-0067">ATP-binding</keyword>
<dbReference type="SUPFAM" id="SSF56801">
    <property type="entry name" value="Acetyl-CoA synthetase-like"/>
    <property type="match status" value="1"/>
</dbReference>
<evidence type="ECO:0000256" key="3">
    <source>
        <dbReference type="ARBA" id="ARBA00022741"/>
    </source>
</evidence>
<comment type="catalytic activity">
    <reaction evidence="9">
        <text>12-hydroxy-(5Z,8Z,10E,14Z)-eicosatetraenoate + ATP + CoA = 12-hydroxy-(5Z,8Z,10E,14Z)-eicosatetraenoyl-CoA + AMP + diphosphate</text>
        <dbReference type="Rhea" id="RHEA:52112"/>
        <dbReference type="ChEBI" id="CHEBI:30616"/>
        <dbReference type="ChEBI" id="CHEBI:33019"/>
        <dbReference type="ChEBI" id="CHEBI:57287"/>
        <dbReference type="ChEBI" id="CHEBI:90718"/>
        <dbReference type="ChEBI" id="CHEBI:136408"/>
        <dbReference type="ChEBI" id="CHEBI:456215"/>
    </reaction>
    <physiologicalReaction direction="left-to-right" evidence="9">
        <dbReference type="Rhea" id="RHEA:52113"/>
    </physiologicalReaction>
</comment>
<evidence type="ECO:0000256" key="8">
    <source>
        <dbReference type="ARBA" id="ARBA00024484"/>
    </source>
</evidence>
<comment type="catalytic activity">
    <reaction evidence="11">
        <text>(5Z,8Z,11Z,14Z)-eicosatetraenoate + ATP + CoA = (5Z,8Z,11Z,14Z)-eicosatetraenoyl-CoA + AMP + diphosphate</text>
        <dbReference type="Rhea" id="RHEA:19713"/>
        <dbReference type="ChEBI" id="CHEBI:30616"/>
        <dbReference type="ChEBI" id="CHEBI:32395"/>
        <dbReference type="ChEBI" id="CHEBI:33019"/>
        <dbReference type="ChEBI" id="CHEBI:57287"/>
        <dbReference type="ChEBI" id="CHEBI:57368"/>
        <dbReference type="ChEBI" id="CHEBI:456215"/>
        <dbReference type="EC" id="6.2.1.15"/>
    </reaction>
    <physiologicalReaction direction="left-to-right" evidence="11">
        <dbReference type="Rhea" id="RHEA:19714"/>
    </physiologicalReaction>
</comment>
<dbReference type="PROSITE" id="PS00455">
    <property type="entry name" value="AMP_BINDING"/>
    <property type="match status" value="1"/>
</dbReference>
<protein>
    <recommendedName>
        <fullName evidence="14">Long-chain-fatty-acid--CoA ligase</fullName>
        <ecNumber evidence="14">6.2.1.3</ecNumber>
    </recommendedName>
</protein>
<dbReference type="InterPro" id="IPR000873">
    <property type="entry name" value="AMP-dep_synth/lig_dom"/>
</dbReference>
<dbReference type="GO" id="GO:0005524">
    <property type="term" value="F:ATP binding"/>
    <property type="evidence" value="ECO:0007669"/>
    <property type="project" value="UniProtKB-KW"/>
</dbReference>
<reference evidence="17" key="1">
    <citation type="submission" date="2025-08" db="UniProtKB">
        <authorList>
            <consortium name="Ensembl"/>
        </authorList>
    </citation>
    <scope>IDENTIFICATION</scope>
</reference>